<feature type="domain" description="ABM" evidence="3">
    <location>
        <begin position="266"/>
        <end position="354"/>
    </location>
</feature>
<dbReference type="InterPro" id="IPR036291">
    <property type="entry name" value="NAD(P)-bd_dom_sf"/>
</dbReference>
<dbReference type="GO" id="GO:0016491">
    <property type="term" value="F:oxidoreductase activity"/>
    <property type="evidence" value="ECO:0007669"/>
    <property type="project" value="UniProtKB-KW"/>
</dbReference>
<keyword evidence="5" id="KW-1185">Reference proteome</keyword>
<comment type="similarity">
    <text evidence="1">Belongs to the short-chain dehydrogenases/reductases (SDR) family.</text>
</comment>
<protein>
    <recommendedName>
        <fullName evidence="3">ABM domain-containing protein</fullName>
    </recommendedName>
</protein>
<dbReference type="InterPro" id="IPR007138">
    <property type="entry name" value="ABM_dom"/>
</dbReference>
<dbReference type="PROSITE" id="PS51725">
    <property type="entry name" value="ABM"/>
    <property type="match status" value="1"/>
</dbReference>
<dbReference type="InterPro" id="IPR011008">
    <property type="entry name" value="Dimeric_a/b-barrel"/>
</dbReference>
<dbReference type="PRINTS" id="PR00081">
    <property type="entry name" value="GDHRDH"/>
</dbReference>
<dbReference type="PANTHER" id="PTHR43391">
    <property type="entry name" value="RETINOL DEHYDROGENASE-RELATED"/>
    <property type="match status" value="1"/>
</dbReference>
<dbReference type="InterPro" id="IPR002347">
    <property type="entry name" value="SDR_fam"/>
</dbReference>
<evidence type="ECO:0000313" key="4">
    <source>
        <dbReference type="EMBL" id="AWK74353.1"/>
    </source>
</evidence>
<accession>A0A2S2C0I9</accession>
<reference evidence="4 5" key="1">
    <citation type="submission" date="2017-05" db="EMBL/GenBank/DDBJ databases">
        <title>Isolation of Rhodococcus sp. S2-17 biodegrading of BP-3.</title>
        <authorList>
            <person name="Lee Y."/>
            <person name="Kim K.H."/>
            <person name="Chun B.H."/>
            <person name="Jung H.S."/>
            <person name="Jeon C.O."/>
        </authorList>
    </citation>
    <scope>NUCLEOTIDE SEQUENCE [LARGE SCALE GENOMIC DNA]</scope>
    <source>
        <strain evidence="4 5">S2-17</strain>
    </source>
</reference>
<name>A0A2S2C0I9_9NOCA</name>
<evidence type="ECO:0000259" key="3">
    <source>
        <dbReference type="PROSITE" id="PS51725"/>
    </source>
</evidence>
<evidence type="ECO:0000313" key="5">
    <source>
        <dbReference type="Proteomes" id="UP000245711"/>
    </source>
</evidence>
<evidence type="ECO:0000256" key="1">
    <source>
        <dbReference type="ARBA" id="ARBA00006484"/>
    </source>
</evidence>
<dbReference type="RefSeq" id="WP_109333203.1">
    <property type="nucleotide sequence ID" value="NZ_CP021354.1"/>
</dbReference>
<dbReference type="SUPFAM" id="SSF54909">
    <property type="entry name" value="Dimeric alpha+beta barrel"/>
    <property type="match status" value="1"/>
</dbReference>
<dbReference type="CDD" id="cd05233">
    <property type="entry name" value="SDR_c"/>
    <property type="match status" value="1"/>
</dbReference>
<organism evidence="4 5">
    <name type="scientific">Rhodococcus oxybenzonivorans</name>
    <dbReference type="NCBI Taxonomy" id="1990687"/>
    <lineage>
        <taxon>Bacteria</taxon>
        <taxon>Bacillati</taxon>
        <taxon>Actinomycetota</taxon>
        <taxon>Actinomycetes</taxon>
        <taxon>Mycobacteriales</taxon>
        <taxon>Nocardiaceae</taxon>
        <taxon>Rhodococcus</taxon>
    </lineage>
</organism>
<evidence type="ECO:0000256" key="2">
    <source>
        <dbReference type="ARBA" id="ARBA00023002"/>
    </source>
</evidence>
<dbReference type="Gene3D" id="3.40.50.720">
    <property type="entry name" value="NAD(P)-binding Rossmann-like Domain"/>
    <property type="match status" value="1"/>
</dbReference>
<dbReference type="SUPFAM" id="SSF51735">
    <property type="entry name" value="NAD(P)-binding Rossmann-fold domains"/>
    <property type="match status" value="1"/>
</dbReference>
<proteinExistence type="inferred from homology"/>
<dbReference type="AlphaFoldDB" id="A0A2S2C0I9"/>
<sequence>MNLRDKTAVVIGGGAGIGRAGVLALARAGCDVVVADIDESAAKEVASEVAILGRRSLAVACDTTRTEDLADLHRQTSELIGQADIVWSHAGTSVAGPLEQIPLERWEHVLDVNAIGVVRAFLEFGPDMIARGHGHLIITSSSLGLFPEQVPLGGAYTLSKSGLIGLARTLNAYLSPRGVGVTLLCPDITDTRHTLEIPLVGIPTEVFEAGLALEALQSPDDVADALLAGLRDDTFLVSLTPDVRQKMHNDIDQMTETGQEWDGAVIVQSGRLVIDEDLHDQASAAITELVAKSVHDKGNISFTISADLAERGVFHVYEEWESQSALDQHAASKHGTAFVGELPSLGVRELSLRLHRVASSQEVSLPG</sequence>
<dbReference type="Pfam" id="PF03992">
    <property type="entry name" value="ABM"/>
    <property type="match status" value="1"/>
</dbReference>
<dbReference type="KEGG" id="roz:CBI38_25140"/>
<dbReference type="OrthoDB" id="210852at2"/>
<dbReference type="PANTHER" id="PTHR43391:SF26">
    <property type="entry name" value="BLL7251 PROTEIN"/>
    <property type="match status" value="1"/>
</dbReference>
<keyword evidence="2" id="KW-0560">Oxidoreductase</keyword>
<dbReference type="Pfam" id="PF00106">
    <property type="entry name" value="adh_short"/>
    <property type="match status" value="1"/>
</dbReference>
<dbReference type="Proteomes" id="UP000245711">
    <property type="component" value="Chromosome"/>
</dbReference>
<dbReference type="EMBL" id="CP021354">
    <property type="protein sequence ID" value="AWK74353.1"/>
    <property type="molecule type" value="Genomic_DNA"/>
</dbReference>
<dbReference type="Gene3D" id="3.30.70.100">
    <property type="match status" value="1"/>
</dbReference>
<gene>
    <name evidence="4" type="ORF">CBI38_25140</name>
</gene>